<dbReference type="EMBL" id="JAYJLD010000082">
    <property type="protein sequence ID" value="MEB3104073.1"/>
    <property type="molecule type" value="Genomic_DNA"/>
</dbReference>
<dbReference type="Gene3D" id="2.40.110.10">
    <property type="entry name" value="Butyryl-CoA Dehydrogenase, subunit A, domain 2"/>
    <property type="match status" value="1"/>
</dbReference>
<keyword evidence="1" id="KW-0285">Flavoprotein</keyword>
<dbReference type="SUPFAM" id="SSF47203">
    <property type="entry name" value="Acyl-CoA dehydrogenase C-terminal domain-like"/>
    <property type="match status" value="1"/>
</dbReference>
<evidence type="ECO:0000313" key="7">
    <source>
        <dbReference type="Proteomes" id="UP001310386"/>
    </source>
</evidence>
<organism evidence="6 7">
    <name type="scientific">Ferviditalea candida</name>
    <dbReference type="NCBI Taxonomy" id="3108399"/>
    <lineage>
        <taxon>Bacteria</taxon>
        <taxon>Bacillati</taxon>
        <taxon>Bacillota</taxon>
        <taxon>Bacilli</taxon>
        <taxon>Bacillales</taxon>
        <taxon>Paenibacillaceae</taxon>
        <taxon>Ferviditalea</taxon>
    </lineage>
</organism>
<name>A0ABU5ZP89_9BACL</name>
<dbReference type="PANTHER" id="PTHR36117">
    <property type="entry name" value="4-HYDROXYPHENYLACETATE 3-MONOOXYGENASE-RELATED"/>
    <property type="match status" value="1"/>
</dbReference>
<dbReference type="RefSeq" id="WP_371756199.1">
    <property type="nucleotide sequence ID" value="NZ_JAYJLD010000082.1"/>
</dbReference>
<reference evidence="6" key="1">
    <citation type="submission" date="2023-12" db="EMBL/GenBank/DDBJ databases">
        <title>Fervidustalea candida gen. nov., sp. nov., a novel member of the family Paenibacillaceae isolated from a geothermal area.</title>
        <authorList>
            <person name="Li W.-J."/>
            <person name="Jiao J.-Y."/>
            <person name="Chen Y."/>
        </authorList>
    </citation>
    <scope>NUCLEOTIDE SEQUENCE</scope>
    <source>
        <strain evidence="6">SYSU GA230002</strain>
    </source>
</reference>
<gene>
    <name evidence="6" type="ORF">VF724_20900</name>
</gene>
<dbReference type="InterPro" id="IPR024674">
    <property type="entry name" value="HpaB/PvcC/4-BUDH_N"/>
</dbReference>
<dbReference type="InterPro" id="IPR004925">
    <property type="entry name" value="HpaB/PvcC/4-BUDH"/>
</dbReference>
<protein>
    <submittedName>
        <fullName evidence="6">4-hydroxyphenylacetate 3-hydroxylase N-terminal domain-containing protein</fullName>
    </submittedName>
</protein>
<evidence type="ECO:0000313" key="6">
    <source>
        <dbReference type="EMBL" id="MEB3104073.1"/>
    </source>
</evidence>
<dbReference type="Gene3D" id="1.20.140.10">
    <property type="entry name" value="Butyryl-CoA Dehydrogenase, subunit A, domain 3"/>
    <property type="match status" value="1"/>
</dbReference>
<evidence type="ECO:0000259" key="5">
    <source>
        <dbReference type="Pfam" id="PF11794"/>
    </source>
</evidence>
<evidence type="ECO:0000259" key="4">
    <source>
        <dbReference type="Pfam" id="PF03241"/>
    </source>
</evidence>
<dbReference type="Pfam" id="PF11794">
    <property type="entry name" value="HpaB_N"/>
    <property type="match status" value="1"/>
</dbReference>
<dbReference type="InterPro" id="IPR024719">
    <property type="entry name" value="HpaB/PvcC/4-BUDH_C"/>
</dbReference>
<dbReference type="Pfam" id="PF03241">
    <property type="entry name" value="HpaB"/>
    <property type="match status" value="1"/>
</dbReference>
<keyword evidence="3" id="KW-0560">Oxidoreductase</keyword>
<dbReference type="Gene3D" id="1.10.3140.10">
    <property type="entry name" value="4-hydroxybutyryl-coa dehydratase, domain 1"/>
    <property type="match status" value="1"/>
</dbReference>
<dbReference type="InterPro" id="IPR046373">
    <property type="entry name" value="Acyl-CoA_Oxase/DH_mid-dom_sf"/>
</dbReference>
<sequence>MKNQIKPMTGQEYLDSLEDSREVWLYGERVKNIAHHPAFRNSARSIARIYDALHDPKHHDVLTTSTDTGGGTFTHRYFKTSRNTEELLAARDAIATWARLTYGWMGRTPDYKGSFLATLGGNPEFYAPFEDNALRWYKLAQEKVLFVNHAIINPPVDRNKPIHEVGDVFIRVEKETDAGIIVSGAKMVATSSAITNYNFVAYNGTLPIQKEEFALAFFAPQDTPGVKLICRPSYEMNSAVMGSPFDNPLSSRLDENDAVLIFDKAFIPWENVLVYRNVQKANEFFPRSGFVNLFMFHGCTRLAVKLDFISGLLTKAVESTGTSEFRGVKANVGEVIAWRNMMWAISTAMAKDPNPGPNGTVLPNVVHGTAYRVFSTMAWTRIREIIEHVVAGGLIVQPSSAEDFKNPELRPYLDRFYRGSNGYGSQDKIKLVKLLWDALGSEFGARHALYEQNYTGNTEDVRIHALIEAVNSGDMDVFKGMVEQCMSEYDLDGWTDSSWVNPEDVNLHIKRPVTG</sequence>
<feature type="domain" description="HpaB/PvcC/4-BUDH C-terminal" evidence="4">
    <location>
        <begin position="281"/>
        <end position="481"/>
    </location>
</feature>
<comment type="caution">
    <text evidence="6">The sequence shown here is derived from an EMBL/GenBank/DDBJ whole genome shotgun (WGS) entry which is preliminary data.</text>
</comment>
<evidence type="ECO:0000256" key="2">
    <source>
        <dbReference type="ARBA" id="ARBA00022827"/>
    </source>
</evidence>
<dbReference type="InterPro" id="IPR024677">
    <property type="entry name" value="HpaB/PvcC"/>
</dbReference>
<evidence type="ECO:0000256" key="1">
    <source>
        <dbReference type="ARBA" id="ARBA00022630"/>
    </source>
</evidence>
<keyword evidence="2" id="KW-0274">FAD</keyword>
<proteinExistence type="predicted"/>
<feature type="domain" description="HpaB/PvcC/4-BUDH N-terminal" evidence="5">
    <location>
        <begin position="9"/>
        <end position="274"/>
    </location>
</feature>
<dbReference type="InterPro" id="IPR036250">
    <property type="entry name" value="AcylCo_DH-like_C"/>
</dbReference>
<evidence type="ECO:0000256" key="3">
    <source>
        <dbReference type="ARBA" id="ARBA00023002"/>
    </source>
</evidence>
<dbReference type="PANTHER" id="PTHR36117:SF3">
    <property type="entry name" value="4-HYDROXYPHENYLACETATE 3-MONOOXYGENASE-RELATED"/>
    <property type="match status" value="1"/>
</dbReference>
<keyword evidence="7" id="KW-1185">Reference proteome</keyword>
<dbReference type="PIRSF" id="PIRSF000331">
    <property type="entry name" value="HpaA_HpaB"/>
    <property type="match status" value="1"/>
</dbReference>
<dbReference type="PIRSF" id="PIRSF500125">
    <property type="entry name" value="4_HPA_large"/>
    <property type="match status" value="1"/>
</dbReference>
<dbReference type="SUPFAM" id="SSF56645">
    <property type="entry name" value="Acyl-CoA dehydrogenase NM domain-like"/>
    <property type="match status" value="1"/>
</dbReference>
<accession>A0ABU5ZP89</accession>
<dbReference type="Proteomes" id="UP001310386">
    <property type="component" value="Unassembled WGS sequence"/>
</dbReference>
<dbReference type="InterPro" id="IPR009100">
    <property type="entry name" value="AcylCoA_DH/oxidase_NM_dom_sf"/>
</dbReference>